<keyword evidence="11" id="KW-1185">Reference proteome</keyword>
<feature type="binding site" evidence="7">
    <location>
        <position position="133"/>
    </location>
    <ligand>
        <name>NAD(+)</name>
        <dbReference type="ChEBI" id="CHEBI:57540"/>
    </ligand>
</feature>
<evidence type="ECO:0000256" key="2">
    <source>
        <dbReference type="ARBA" id="ARBA00012897"/>
    </source>
</evidence>
<feature type="binding site" evidence="6">
    <location>
        <position position="16"/>
    </location>
    <ligand>
        <name>substrate</name>
    </ligand>
</feature>
<dbReference type="EC" id="1.4.1.1" evidence="2 4"/>
<feature type="domain" description="Alanine dehydrogenase/pyridine nucleotide transhydrogenase N-terminal" evidence="9">
    <location>
        <begin position="5"/>
        <end position="136"/>
    </location>
</feature>
<dbReference type="AlphaFoldDB" id="A0AAU9CM76"/>
<dbReference type="SUPFAM" id="SSF51735">
    <property type="entry name" value="NAD(P)-binding Rossmann-fold domains"/>
    <property type="match status" value="1"/>
</dbReference>
<dbReference type="KEGG" id="mcau:MIT9_P0135"/>
<evidence type="ECO:0000256" key="7">
    <source>
        <dbReference type="PIRSR" id="PIRSR000183-3"/>
    </source>
</evidence>
<dbReference type="SUPFAM" id="SSF52283">
    <property type="entry name" value="Formate/glycerate dehydrogenase catalytic domain-like"/>
    <property type="match status" value="1"/>
</dbReference>
<evidence type="ECO:0000256" key="3">
    <source>
        <dbReference type="ARBA" id="ARBA00023002"/>
    </source>
</evidence>
<feature type="binding site" evidence="7">
    <location>
        <begin position="297"/>
        <end position="300"/>
    </location>
    <ligand>
        <name>NAD(+)</name>
        <dbReference type="ChEBI" id="CHEBI:57540"/>
    </ligand>
</feature>
<dbReference type="GO" id="GO:0000166">
    <property type="term" value="F:nucleotide binding"/>
    <property type="evidence" value="ECO:0007669"/>
    <property type="project" value="UniProtKB-KW"/>
</dbReference>
<evidence type="ECO:0000256" key="1">
    <source>
        <dbReference type="ARBA" id="ARBA00005689"/>
    </source>
</evidence>
<dbReference type="EMBL" id="AP024714">
    <property type="protein sequence ID" value="BCX80562.1"/>
    <property type="molecule type" value="Genomic_DNA"/>
</dbReference>
<comment type="catalytic activity">
    <reaction evidence="4">
        <text>L-alanine + NAD(+) + H2O = pyruvate + NH4(+) + NADH + H(+)</text>
        <dbReference type="Rhea" id="RHEA:18405"/>
        <dbReference type="ChEBI" id="CHEBI:15361"/>
        <dbReference type="ChEBI" id="CHEBI:15377"/>
        <dbReference type="ChEBI" id="CHEBI:15378"/>
        <dbReference type="ChEBI" id="CHEBI:28938"/>
        <dbReference type="ChEBI" id="CHEBI:57540"/>
        <dbReference type="ChEBI" id="CHEBI:57945"/>
        <dbReference type="ChEBI" id="CHEBI:57972"/>
        <dbReference type="EC" id="1.4.1.1"/>
    </reaction>
</comment>
<feature type="binding site" evidence="7">
    <location>
        <begin position="266"/>
        <end position="269"/>
    </location>
    <ligand>
        <name>NAD(+)</name>
        <dbReference type="ChEBI" id="CHEBI:57540"/>
    </ligand>
</feature>
<keyword evidence="4 7" id="KW-0520">NAD</keyword>
<dbReference type="GO" id="GO:0042853">
    <property type="term" value="P:L-alanine catabolic process"/>
    <property type="evidence" value="ECO:0007669"/>
    <property type="project" value="InterPro"/>
</dbReference>
<dbReference type="Pfam" id="PF05222">
    <property type="entry name" value="AlaDh_PNT_N"/>
    <property type="match status" value="1"/>
</dbReference>
<evidence type="ECO:0000313" key="11">
    <source>
        <dbReference type="Proteomes" id="UP001321825"/>
    </source>
</evidence>
<accession>A0AAU9CM76</accession>
<proteinExistence type="inferred from homology"/>
<dbReference type="PIRSF" id="PIRSF000183">
    <property type="entry name" value="Alanine_dh"/>
    <property type="match status" value="1"/>
</dbReference>
<evidence type="ECO:0000313" key="10">
    <source>
        <dbReference type="EMBL" id="BCX80562.1"/>
    </source>
</evidence>
<feature type="binding site" evidence="7">
    <location>
        <begin position="238"/>
        <end position="239"/>
    </location>
    <ligand>
        <name>NAD(+)</name>
        <dbReference type="ChEBI" id="CHEBI:57540"/>
    </ligand>
</feature>
<name>A0AAU9CM76_9GAMM</name>
<evidence type="ECO:0000256" key="5">
    <source>
        <dbReference type="PIRSR" id="PIRSR000183-1"/>
    </source>
</evidence>
<evidence type="ECO:0000256" key="4">
    <source>
        <dbReference type="PIRNR" id="PIRNR000183"/>
    </source>
</evidence>
<feature type="active site" description="Proton donor/acceptor" evidence="5">
    <location>
        <position position="269"/>
    </location>
</feature>
<comment type="similarity">
    <text evidence="1 4">Belongs to the AlaDH/PNT family.</text>
</comment>
<dbReference type="CDD" id="cd05305">
    <property type="entry name" value="L-AlaDH"/>
    <property type="match status" value="1"/>
</dbReference>
<protein>
    <recommendedName>
        <fullName evidence="2 4">Alanine dehydrogenase</fullName>
        <ecNumber evidence="2 4">1.4.1.1</ecNumber>
    </recommendedName>
</protein>
<dbReference type="InterPro" id="IPR007698">
    <property type="entry name" value="AlaDH/PNT_NAD(H)-bd"/>
</dbReference>
<dbReference type="GO" id="GO:0005886">
    <property type="term" value="C:plasma membrane"/>
    <property type="evidence" value="ECO:0007669"/>
    <property type="project" value="TreeGrafter"/>
</dbReference>
<feature type="binding site" evidence="6">
    <location>
        <position position="74"/>
    </location>
    <ligand>
        <name>substrate</name>
    </ligand>
</feature>
<dbReference type="PANTHER" id="PTHR42795:SF1">
    <property type="entry name" value="ALANINE DEHYDROGENASE"/>
    <property type="match status" value="1"/>
</dbReference>
<evidence type="ECO:0000256" key="6">
    <source>
        <dbReference type="PIRSR" id="PIRSR000183-2"/>
    </source>
</evidence>
<gene>
    <name evidence="10" type="ORF">MIT9_P0135</name>
</gene>
<dbReference type="NCBIfam" id="TIGR00518">
    <property type="entry name" value="alaDH"/>
    <property type="match status" value="1"/>
</dbReference>
<dbReference type="SMART" id="SM01002">
    <property type="entry name" value="AlaDh_PNT_C"/>
    <property type="match status" value="1"/>
</dbReference>
<dbReference type="InterPro" id="IPR036291">
    <property type="entry name" value="NAD(P)-bd_dom_sf"/>
</dbReference>
<organism evidence="10 11">
    <name type="scientific">Methylomarinovum caldicuralii</name>
    <dbReference type="NCBI Taxonomy" id="438856"/>
    <lineage>
        <taxon>Bacteria</taxon>
        <taxon>Pseudomonadati</taxon>
        <taxon>Pseudomonadota</taxon>
        <taxon>Gammaproteobacteria</taxon>
        <taxon>Methylococcales</taxon>
        <taxon>Methylothermaceae</taxon>
        <taxon>Methylomarinovum</taxon>
    </lineage>
</organism>
<dbReference type="Gene3D" id="3.40.50.720">
    <property type="entry name" value="NAD(P)-binding Rossmann-like Domain"/>
    <property type="match status" value="2"/>
</dbReference>
<sequence length="374" mass="39658">MMRVGVPKETKTEEYRVGLTPAGVRALIQAGHAVTVERGAGEGSGFEDAAYRDAGAELGDAAAAWGADLVVKVKEPQPDEYGYLRGQIVFTYFHLAAAPRELLDALLGSGTTAVAYETLEDEQGHLPLLALMSGVAGNMATLMGAYYLARFNGGRGTLPAKVLGVGYGRVLIIGDGVVAHHAAQRACAMGTEVVMAGLDSSRAADLQAQYPDCFRFVHSSPQTIAAEITAADLVVGAVLIRGARAPHVVTEDMVRRMAAGAVIVDVSIDQGGCVATSRPTTHADPVYTVHGVIHYCVTNMPGAYPRTSTLALTRATLPYVLRLAEQGIEAVRGDPGFAKAVNTYRGWITCRPVAEYWGLLERYRSLDELLGESP</sequence>
<feature type="binding site" evidence="7">
    <location>
        <position position="278"/>
    </location>
    <ligand>
        <name>NAD(+)</name>
        <dbReference type="ChEBI" id="CHEBI:57540"/>
    </ligand>
</feature>
<dbReference type="InterPro" id="IPR008141">
    <property type="entry name" value="Ala_DH"/>
</dbReference>
<feature type="active site" description="Proton donor/acceptor" evidence="5">
    <location>
        <position position="94"/>
    </location>
</feature>
<evidence type="ECO:0000259" key="8">
    <source>
        <dbReference type="SMART" id="SM01002"/>
    </source>
</evidence>
<dbReference type="SMART" id="SM01003">
    <property type="entry name" value="AlaDh_PNT_N"/>
    <property type="match status" value="1"/>
</dbReference>
<dbReference type="Pfam" id="PF01262">
    <property type="entry name" value="AlaDh_PNT_C"/>
    <property type="match status" value="1"/>
</dbReference>
<dbReference type="GO" id="GO:0000286">
    <property type="term" value="F:alanine dehydrogenase activity"/>
    <property type="evidence" value="ECO:0007669"/>
    <property type="project" value="UniProtKB-UniRule"/>
</dbReference>
<keyword evidence="7" id="KW-0547">Nucleotide-binding</keyword>
<feature type="binding site" evidence="7">
    <location>
        <position position="202"/>
    </location>
    <ligand>
        <name>NAD(+)</name>
        <dbReference type="ChEBI" id="CHEBI:57540"/>
    </ligand>
</feature>
<feature type="domain" description="Alanine dehydrogenase/pyridine nucleotide transhydrogenase NAD(H)-binding" evidence="8">
    <location>
        <begin position="148"/>
        <end position="296"/>
    </location>
</feature>
<dbReference type="RefSeq" id="WP_317705536.1">
    <property type="nucleotide sequence ID" value="NZ_AP024714.1"/>
</dbReference>
<keyword evidence="3 4" id="KW-0560">Oxidoreductase</keyword>
<feature type="binding site" evidence="7">
    <location>
        <position position="219"/>
    </location>
    <ligand>
        <name>NAD(+)</name>
        <dbReference type="ChEBI" id="CHEBI:57540"/>
    </ligand>
</feature>
<dbReference type="InterPro" id="IPR007886">
    <property type="entry name" value="AlaDH/PNT_N"/>
</dbReference>
<dbReference type="PANTHER" id="PTHR42795">
    <property type="entry name" value="ALANINE DEHYDROGENASE"/>
    <property type="match status" value="1"/>
</dbReference>
<dbReference type="Proteomes" id="UP001321825">
    <property type="component" value="Chromosome"/>
</dbReference>
<evidence type="ECO:0000259" key="9">
    <source>
        <dbReference type="SMART" id="SM01003"/>
    </source>
</evidence>
<reference evidence="11" key="1">
    <citation type="journal article" date="2024" name="Int. J. Syst. Evol. Microbiol.">
        <title>Methylomarinovum tepidoasis sp. nov., a moderately thermophilic methanotroph of the family Methylothermaceae isolated from a deep-sea hydrothermal field.</title>
        <authorList>
            <person name="Hirayama H."/>
            <person name="Takaki Y."/>
            <person name="Abe M."/>
            <person name="Miyazaki M."/>
            <person name="Uematsu K."/>
            <person name="Matsui Y."/>
            <person name="Takai K."/>
        </authorList>
    </citation>
    <scope>NUCLEOTIDE SEQUENCE [LARGE SCALE GENOMIC DNA]</scope>
    <source>
        <strain evidence="11">IT-9</strain>
    </source>
</reference>